<dbReference type="InterPro" id="IPR038482">
    <property type="entry name" value="Tp34-type_sf"/>
</dbReference>
<dbReference type="Pfam" id="PF24041">
    <property type="entry name" value="DUF7350"/>
    <property type="match status" value="1"/>
</dbReference>
<sequence>MMNRRRFLTGVGTVAATSLAGCVGELGRVYTSSEPPVVSNRPDAVYVPTHVEGMRVVGMADAGDLRVGLFYSYPHRFWVVEADGDGFTTQKTGVKSGDDIHLMASVWEPETGVVVPETGVSVEIAKDGELVSEEVVYPMLSQRMGAHYGDNFGLDGDGTYDVTVGVGAPSVQRFGSFTDKFDAPAQATLDFEFSTRDRDDIQYTMLDEDEGKRGAVKPMSMEMLPLGTALDSLPGTNLGRATSGDVVFVGSAIDAERFGDDPYLAISPRTPYNSLVVPGMGLSATVESGSDTRFDGGLRPGLDPELGFHYGTSVAGLTGDDDVTLSVDVPPQVARHEGYETAFLDFEPARLVPRNA</sequence>
<accession>A0ABD5ZFS7</accession>
<dbReference type="Gene3D" id="2.60.40.2480">
    <property type="entry name" value="Periplasmic metal-binding protein Tp34-type"/>
    <property type="match status" value="1"/>
</dbReference>
<dbReference type="PROSITE" id="PS51257">
    <property type="entry name" value="PROKAR_LIPOPROTEIN"/>
    <property type="match status" value="1"/>
</dbReference>
<dbReference type="InterPro" id="IPR055774">
    <property type="entry name" value="DUF7350"/>
</dbReference>
<keyword evidence="1" id="KW-0732">Signal</keyword>
<reference evidence="3 4" key="1">
    <citation type="journal article" date="2019" name="Int. J. Syst. Evol. Microbiol.">
        <title>The Global Catalogue of Microorganisms (GCM) 10K type strain sequencing project: providing services to taxonomists for standard genome sequencing and annotation.</title>
        <authorList>
            <consortium name="The Broad Institute Genomics Platform"/>
            <consortium name="The Broad Institute Genome Sequencing Center for Infectious Disease"/>
            <person name="Wu L."/>
            <person name="Ma J."/>
        </authorList>
    </citation>
    <scope>NUCLEOTIDE SEQUENCE [LARGE SCALE GENOMIC DNA]</scope>
    <source>
        <strain evidence="3 4">DSM 29988</strain>
    </source>
</reference>
<dbReference type="EMBL" id="JBHTAA010000005">
    <property type="protein sequence ID" value="MFC7203996.1"/>
    <property type="molecule type" value="Genomic_DNA"/>
</dbReference>
<evidence type="ECO:0000256" key="1">
    <source>
        <dbReference type="ARBA" id="ARBA00022729"/>
    </source>
</evidence>
<evidence type="ECO:0000259" key="2">
    <source>
        <dbReference type="Pfam" id="PF24041"/>
    </source>
</evidence>
<feature type="domain" description="DUF7350" evidence="2">
    <location>
        <begin position="231"/>
        <end position="351"/>
    </location>
</feature>
<gene>
    <name evidence="3" type="ORF">ACFQJC_10750</name>
</gene>
<proteinExistence type="predicted"/>
<dbReference type="AlphaFoldDB" id="A0ABD5ZFS7"/>
<protein>
    <submittedName>
        <fullName evidence="3">Iron transporter</fullName>
    </submittedName>
</protein>
<dbReference type="Proteomes" id="UP001596481">
    <property type="component" value="Unassembled WGS sequence"/>
</dbReference>
<keyword evidence="4" id="KW-1185">Reference proteome</keyword>
<dbReference type="Pfam" id="PF10634">
    <property type="entry name" value="Iron_transport"/>
    <property type="match status" value="1"/>
</dbReference>
<organism evidence="3 4">
    <name type="scientific">Haloferax namakaokahaiae</name>
    <dbReference type="NCBI Taxonomy" id="1748331"/>
    <lineage>
        <taxon>Archaea</taxon>
        <taxon>Methanobacteriati</taxon>
        <taxon>Methanobacteriota</taxon>
        <taxon>Stenosarchaea group</taxon>
        <taxon>Halobacteria</taxon>
        <taxon>Halobacteriales</taxon>
        <taxon>Haloferacaceae</taxon>
        <taxon>Haloferax</taxon>
    </lineage>
</organism>
<evidence type="ECO:0000313" key="4">
    <source>
        <dbReference type="Proteomes" id="UP001596481"/>
    </source>
</evidence>
<evidence type="ECO:0000313" key="3">
    <source>
        <dbReference type="EMBL" id="MFC7203996.1"/>
    </source>
</evidence>
<comment type="caution">
    <text evidence="3">The sequence shown here is derived from an EMBL/GenBank/DDBJ whole genome shotgun (WGS) entry which is preliminary data.</text>
</comment>
<dbReference type="InterPro" id="IPR018470">
    <property type="entry name" value="Metal-bd_Tp34-typ"/>
</dbReference>
<name>A0ABD5ZFS7_9EURY</name>